<dbReference type="InterPro" id="IPR058647">
    <property type="entry name" value="BSH_CzcB-like"/>
</dbReference>
<dbReference type="InterPro" id="IPR006143">
    <property type="entry name" value="RND_pump_MFP"/>
</dbReference>
<evidence type="ECO:0000256" key="2">
    <source>
        <dbReference type="SAM" id="Coils"/>
    </source>
</evidence>
<dbReference type="Gene3D" id="2.40.50.100">
    <property type="match status" value="1"/>
</dbReference>
<evidence type="ECO:0000256" key="1">
    <source>
        <dbReference type="ARBA" id="ARBA00009477"/>
    </source>
</evidence>
<dbReference type="STRING" id="1121439.dsat_1134"/>
<evidence type="ECO:0000259" key="3">
    <source>
        <dbReference type="Pfam" id="PF25973"/>
    </source>
</evidence>
<dbReference type="Gene3D" id="2.40.420.20">
    <property type="match status" value="1"/>
</dbReference>
<evidence type="ECO:0000313" key="4">
    <source>
        <dbReference type="EMBL" id="EPR31007.1"/>
    </source>
</evidence>
<feature type="coiled-coil region" evidence="2">
    <location>
        <begin position="167"/>
        <end position="194"/>
    </location>
</feature>
<sequence>MTQMHRHEILPTTAHAPRNQAWRLTRHIAWLSLLASAWLLLTAATAAAQQQMPPAKVVTAPVRSGETAPTAQFVGTVYFNEMAAVATETSGLVTSYTFATGDRVRRGQVLVSLDTDVLAQELRAQEALLAQARHNLDLARREDERLAKLFATGAVAEQEFDAKRFERMGLEQRVTSLEATVKQLALRIERARVTAPFDGVVLSRSVNRGEWLNQGQTVAEIGRDDVMDVVVDVPQHVLAHLPNDSSVHVEVAGRMLEPARFRLVPSGNVAMRTFPVRATVKNPGFLAQGMEARVNLPTGPSQKGLIVHRDAVLAVGGSPAVWVARDGVAAMVPVVVLGYSGFDAGIQANGLEEGEMVVVKGNERLRPGQPLVVENP</sequence>
<dbReference type="EMBL" id="ATHI01000030">
    <property type="protein sequence ID" value="EPR31007.1"/>
    <property type="molecule type" value="Genomic_DNA"/>
</dbReference>
<dbReference type="PATRIC" id="fig|1121439.3.peg.2513"/>
<gene>
    <name evidence="4" type="ORF">dsat_1134</name>
</gene>
<keyword evidence="2" id="KW-0175">Coiled coil</keyword>
<protein>
    <submittedName>
        <fullName evidence="4">Efflux transporter, RND family, MFP subunit</fullName>
    </submittedName>
</protein>
<dbReference type="Proteomes" id="UP000014975">
    <property type="component" value="Unassembled WGS sequence"/>
</dbReference>
<dbReference type="Pfam" id="PF25973">
    <property type="entry name" value="BSH_CzcB"/>
    <property type="match status" value="1"/>
</dbReference>
<dbReference type="Gene3D" id="1.10.287.470">
    <property type="entry name" value="Helix hairpin bin"/>
    <property type="match status" value="1"/>
</dbReference>
<keyword evidence="5" id="KW-1185">Reference proteome</keyword>
<reference evidence="4 5" key="1">
    <citation type="journal article" date="2013" name="Genome Announc.">
        <title>Draft genome sequences for three mercury-methylating, sulfate-reducing bacteria.</title>
        <authorList>
            <person name="Brown S.D."/>
            <person name="Hurt R.A.Jr."/>
            <person name="Gilmour C.C."/>
            <person name="Elias D.A."/>
        </authorList>
    </citation>
    <scope>NUCLEOTIDE SEQUENCE [LARGE SCALE GENOMIC DNA]</scope>
    <source>
        <strain evidence="4 5">DSM 16529</strain>
    </source>
</reference>
<comment type="caution">
    <text evidence="4">The sequence shown here is derived from an EMBL/GenBank/DDBJ whole genome shotgun (WGS) entry which is preliminary data.</text>
</comment>
<dbReference type="NCBIfam" id="TIGR01730">
    <property type="entry name" value="RND_mfp"/>
    <property type="match status" value="1"/>
</dbReference>
<dbReference type="eggNOG" id="COG0845">
    <property type="taxonomic scope" value="Bacteria"/>
</dbReference>
<organism evidence="4 5">
    <name type="scientific">Alkalidesulfovibrio alkalitolerans DSM 16529</name>
    <dbReference type="NCBI Taxonomy" id="1121439"/>
    <lineage>
        <taxon>Bacteria</taxon>
        <taxon>Pseudomonadati</taxon>
        <taxon>Thermodesulfobacteriota</taxon>
        <taxon>Desulfovibrionia</taxon>
        <taxon>Desulfovibrionales</taxon>
        <taxon>Desulfovibrionaceae</taxon>
        <taxon>Alkalidesulfovibrio</taxon>
    </lineage>
</organism>
<dbReference type="AlphaFoldDB" id="S7T1Q6"/>
<dbReference type="PANTHER" id="PTHR30469">
    <property type="entry name" value="MULTIDRUG RESISTANCE PROTEIN MDTA"/>
    <property type="match status" value="1"/>
</dbReference>
<feature type="domain" description="CzcB-like barrel-sandwich hybrid" evidence="3">
    <location>
        <begin position="82"/>
        <end position="221"/>
    </location>
</feature>
<dbReference type="Gene3D" id="2.40.30.170">
    <property type="match status" value="1"/>
</dbReference>
<dbReference type="GO" id="GO:0015562">
    <property type="term" value="F:efflux transmembrane transporter activity"/>
    <property type="evidence" value="ECO:0007669"/>
    <property type="project" value="TreeGrafter"/>
</dbReference>
<name>S7T1Q6_9BACT</name>
<dbReference type="OrthoDB" id="5318766at2"/>
<evidence type="ECO:0000313" key="5">
    <source>
        <dbReference type="Proteomes" id="UP000014975"/>
    </source>
</evidence>
<comment type="similarity">
    <text evidence="1">Belongs to the membrane fusion protein (MFP) (TC 8.A.1) family.</text>
</comment>
<proteinExistence type="inferred from homology"/>
<accession>S7T1Q6</accession>
<dbReference type="GO" id="GO:1990281">
    <property type="term" value="C:efflux pump complex"/>
    <property type="evidence" value="ECO:0007669"/>
    <property type="project" value="TreeGrafter"/>
</dbReference>
<dbReference type="SUPFAM" id="SSF111369">
    <property type="entry name" value="HlyD-like secretion proteins"/>
    <property type="match status" value="1"/>
</dbReference>
<dbReference type="PANTHER" id="PTHR30469:SF15">
    <property type="entry name" value="HLYD FAMILY OF SECRETION PROTEINS"/>
    <property type="match status" value="1"/>
</dbReference>